<accession>A0AAV9I9F9</accession>
<feature type="compositionally biased region" description="Basic and acidic residues" evidence="1">
    <location>
        <begin position="325"/>
        <end position="338"/>
    </location>
</feature>
<sequence>MSSSSSIEKQNKQEMSDSPKEAALVVTENKTDPSYQSQLESNPVLETNVSSQQSEDRNIQTETSNLPPQEENINKQQTQPVESAKEATPVETQPLANTDERITRKSARQTEASAVKNTCSNTENKYVPGSLDEYRHRVLHLERMYLTKIYEAERAKLYHAQVAKINYEYDCQQAEEEFELGRRLLITRLLYENADRRKRIEELKYKIVRDENSSFLRLRKYDSGHRTRSTHQPFHNDSHKNSSGGKETVNGEEGILFSTLQHCADQDSHLSQLAATSRWNRLVRGTRRATEEKNQLRVVLDSDEMKEDLAEISATPRKGPGINSADDKKYKAAEEEKPLYQVRGRKRKGRGKGRVVSGRSR</sequence>
<organism evidence="2 3">
    <name type="scientific">Galdieria yellowstonensis</name>
    <dbReference type="NCBI Taxonomy" id="3028027"/>
    <lineage>
        <taxon>Eukaryota</taxon>
        <taxon>Rhodophyta</taxon>
        <taxon>Bangiophyceae</taxon>
        <taxon>Galdieriales</taxon>
        <taxon>Galdieriaceae</taxon>
        <taxon>Galdieria</taxon>
    </lineage>
</organism>
<dbReference type="EMBL" id="JANCYU010000021">
    <property type="protein sequence ID" value="KAK4524022.1"/>
    <property type="molecule type" value="Genomic_DNA"/>
</dbReference>
<feature type="compositionally biased region" description="Polar residues" evidence="1">
    <location>
        <begin position="32"/>
        <end position="53"/>
    </location>
</feature>
<keyword evidence="3" id="KW-1185">Reference proteome</keyword>
<dbReference type="AlphaFoldDB" id="A0AAV9I9F9"/>
<evidence type="ECO:0000313" key="3">
    <source>
        <dbReference type="Proteomes" id="UP001300502"/>
    </source>
</evidence>
<feature type="region of interest" description="Disordered" evidence="1">
    <location>
        <begin position="1"/>
        <end position="116"/>
    </location>
</feature>
<protein>
    <submittedName>
        <fullName evidence="2">Uncharacterized protein</fullName>
    </submittedName>
</protein>
<evidence type="ECO:0000256" key="1">
    <source>
        <dbReference type="SAM" id="MobiDB-lite"/>
    </source>
</evidence>
<reference evidence="2 3" key="1">
    <citation type="submission" date="2022-07" db="EMBL/GenBank/DDBJ databases">
        <title>Genome-wide signatures of adaptation to extreme environments.</title>
        <authorList>
            <person name="Cho C.H."/>
            <person name="Yoon H.S."/>
        </authorList>
    </citation>
    <scope>NUCLEOTIDE SEQUENCE [LARGE SCALE GENOMIC DNA]</scope>
    <source>
        <strain evidence="2 3">108.79 E11</strain>
    </source>
</reference>
<feature type="compositionally biased region" description="Basic residues" evidence="1">
    <location>
        <begin position="343"/>
        <end position="353"/>
    </location>
</feature>
<proteinExistence type="predicted"/>
<dbReference type="Proteomes" id="UP001300502">
    <property type="component" value="Unassembled WGS sequence"/>
</dbReference>
<gene>
    <name evidence="2" type="ORF">GAYE_SCF01G1921</name>
</gene>
<evidence type="ECO:0000313" key="2">
    <source>
        <dbReference type="EMBL" id="KAK4524022.1"/>
    </source>
</evidence>
<feature type="region of interest" description="Disordered" evidence="1">
    <location>
        <begin position="223"/>
        <end position="250"/>
    </location>
</feature>
<feature type="region of interest" description="Disordered" evidence="1">
    <location>
        <begin position="311"/>
        <end position="361"/>
    </location>
</feature>
<comment type="caution">
    <text evidence="2">The sequence shown here is derived from an EMBL/GenBank/DDBJ whole genome shotgun (WGS) entry which is preliminary data.</text>
</comment>
<name>A0AAV9I9F9_9RHOD</name>
<feature type="compositionally biased region" description="Basic and acidic residues" evidence="1">
    <location>
        <begin position="9"/>
        <end position="20"/>
    </location>
</feature>